<proteinExistence type="predicted"/>
<comment type="caution">
    <text evidence="2">The sequence shown here is derived from an EMBL/GenBank/DDBJ whole genome shotgun (WGS) entry which is preliminary data.</text>
</comment>
<protein>
    <submittedName>
        <fullName evidence="2">Uncharacterized protein</fullName>
    </submittedName>
</protein>
<name>A0AAE0BP77_9CHLO</name>
<sequence>MRARKLPQEKEALAAQLKSEVASREAAVVVSETANDALKEARVGQMAFVELLRAELGREREARKVVDRSLADEHKRHVAAAAVLRVPCPPTPPPAPQHHVPPAFLWRAPYGPGVPPQEVEVERGAAIEGMEQEAQACCSAQRALSDALAAHEEAATACARAHADDLRQQQHAVAVEMSRVESCVFERAQQHAQVLELERQQHEQAAEQWKNALKQELAAERRSVEERLEAAMVEHGAQLEEMHAARYAELHGLDEATLRQTQATLKSVEHELRQSQFTVEAAREESQAAVHAVQLEAQMAVQAAREESQAAMQAAQVESRAVVETARKENQAAVRVAEQQAAAMREAEQQAAAAREQSVQSQHKAEAEVVAKQEALTHALLALDDAAALHCRAMSEAEEVARQQTDEVLAARHLCVACCMRMWAGTAGPLSSAAGDTRARNTLLLR</sequence>
<organism evidence="2 3">
    <name type="scientific">Cymbomonas tetramitiformis</name>
    <dbReference type="NCBI Taxonomy" id="36881"/>
    <lineage>
        <taxon>Eukaryota</taxon>
        <taxon>Viridiplantae</taxon>
        <taxon>Chlorophyta</taxon>
        <taxon>Pyramimonadophyceae</taxon>
        <taxon>Pyramimonadales</taxon>
        <taxon>Pyramimonadaceae</taxon>
        <taxon>Cymbomonas</taxon>
    </lineage>
</organism>
<keyword evidence="3" id="KW-1185">Reference proteome</keyword>
<evidence type="ECO:0000313" key="3">
    <source>
        <dbReference type="Proteomes" id="UP001190700"/>
    </source>
</evidence>
<dbReference type="EMBL" id="LGRX02033861">
    <property type="protein sequence ID" value="KAK3239628.1"/>
    <property type="molecule type" value="Genomic_DNA"/>
</dbReference>
<evidence type="ECO:0000313" key="2">
    <source>
        <dbReference type="EMBL" id="KAK3239628.1"/>
    </source>
</evidence>
<dbReference type="AlphaFoldDB" id="A0AAE0BP77"/>
<feature type="coiled-coil region" evidence="1">
    <location>
        <begin position="330"/>
        <end position="364"/>
    </location>
</feature>
<accession>A0AAE0BP77</accession>
<dbReference type="Proteomes" id="UP001190700">
    <property type="component" value="Unassembled WGS sequence"/>
</dbReference>
<gene>
    <name evidence="2" type="ORF">CYMTET_50459</name>
</gene>
<evidence type="ECO:0000256" key="1">
    <source>
        <dbReference type="SAM" id="Coils"/>
    </source>
</evidence>
<keyword evidence="1" id="KW-0175">Coiled coil</keyword>
<feature type="coiled-coil region" evidence="1">
    <location>
        <begin position="185"/>
        <end position="234"/>
    </location>
</feature>
<reference evidence="2 3" key="1">
    <citation type="journal article" date="2015" name="Genome Biol. Evol.">
        <title>Comparative Genomics of a Bacterivorous Green Alga Reveals Evolutionary Causalities and Consequences of Phago-Mixotrophic Mode of Nutrition.</title>
        <authorList>
            <person name="Burns J.A."/>
            <person name="Paasch A."/>
            <person name="Narechania A."/>
            <person name="Kim E."/>
        </authorList>
    </citation>
    <scope>NUCLEOTIDE SEQUENCE [LARGE SCALE GENOMIC DNA]</scope>
    <source>
        <strain evidence="2 3">PLY_AMNH</strain>
    </source>
</reference>